<dbReference type="RefSeq" id="WP_190029502.1">
    <property type="nucleotide sequence ID" value="NZ_BMUU01000023.1"/>
</dbReference>
<sequence>MTEKDDTNEPGPPEQEDRPRRRTGGRSARVREAVLKATAELIAEQGHERIPIAEIAERSGVHQTSIYRRWRTTNAIVLDLSQERLASSWAIPDTGSLRGDLLAYAHGAAESMTGPDAAVLLRALIASVPTGDGGGKPGDAGAAGAAEGTGGAADSGSTGGPGGSDAGGIPHPLPARGKDLQGMLDRAVSRGEPRLDLLDVLDGILAPIYLRTLFRIPALDDRYLSSLVDKTLATTAS</sequence>
<dbReference type="Pfam" id="PF00440">
    <property type="entry name" value="TetR_N"/>
    <property type="match status" value="1"/>
</dbReference>
<evidence type="ECO:0000313" key="8">
    <source>
        <dbReference type="Proteomes" id="UP000600946"/>
    </source>
</evidence>
<organism evidence="7 8">
    <name type="scientific">Streptomyces xanthochromogenes</name>
    <dbReference type="NCBI Taxonomy" id="67384"/>
    <lineage>
        <taxon>Bacteria</taxon>
        <taxon>Bacillati</taxon>
        <taxon>Actinomycetota</taxon>
        <taxon>Actinomycetes</taxon>
        <taxon>Kitasatosporales</taxon>
        <taxon>Streptomycetaceae</taxon>
        <taxon>Streptomyces</taxon>
    </lineage>
</organism>
<dbReference type="InterPro" id="IPR001647">
    <property type="entry name" value="HTH_TetR"/>
</dbReference>
<dbReference type="InterPro" id="IPR009057">
    <property type="entry name" value="Homeodomain-like_sf"/>
</dbReference>
<evidence type="ECO:0000313" key="7">
    <source>
        <dbReference type="EMBL" id="GGY70198.1"/>
    </source>
</evidence>
<gene>
    <name evidence="7" type="ORF">GCM10010326_75570</name>
</gene>
<feature type="domain" description="HTH tetR-type" evidence="6">
    <location>
        <begin position="28"/>
        <end position="88"/>
    </location>
</feature>
<protein>
    <submittedName>
        <fullName evidence="7">TetR family transcriptional regulator</fullName>
    </submittedName>
</protein>
<dbReference type="PRINTS" id="PR00455">
    <property type="entry name" value="HTHTETR"/>
</dbReference>
<name>A0ABQ3AY76_9ACTN</name>
<dbReference type="InterPro" id="IPR050109">
    <property type="entry name" value="HTH-type_TetR-like_transc_reg"/>
</dbReference>
<dbReference type="PANTHER" id="PTHR30055:SF148">
    <property type="entry name" value="TETR-FAMILY TRANSCRIPTIONAL REGULATOR"/>
    <property type="match status" value="1"/>
</dbReference>
<dbReference type="PANTHER" id="PTHR30055">
    <property type="entry name" value="HTH-TYPE TRANSCRIPTIONAL REGULATOR RUTR"/>
    <property type="match status" value="1"/>
</dbReference>
<keyword evidence="2 4" id="KW-0238">DNA-binding</keyword>
<evidence type="ECO:0000256" key="2">
    <source>
        <dbReference type="ARBA" id="ARBA00023125"/>
    </source>
</evidence>
<dbReference type="SUPFAM" id="SSF46689">
    <property type="entry name" value="Homeodomain-like"/>
    <property type="match status" value="1"/>
</dbReference>
<dbReference type="SUPFAM" id="SSF48498">
    <property type="entry name" value="Tetracyclin repressor-like, C-terminal domain"/>
    <property type="match status" value="2"/>
</dbReference>
<keyword evidence="3" id="KW-0804">Transcription</keyword>
<evidence type="ECO:0000256" key="1">
    <source>
        <dbReference type="ARBA" id="ARBA00023015"/>
    </source>
</evidence>
<evidence type="ECO:0000256" key="5">
    <source>
        <dbReference type="SAM" id="MobiDB-lite"/>
    </source>
</evidence>
<dbReference type="Proteomes" id="UP000600946">
    <property type="component" value="Unassembled WGS sequence"/>
</dbReference>
<dbReference type="Gene3D" id="1.10.357.10">
    <property type="entry name" value="Tetracycline Repressor, domain 2"/>
    <property type="match status" value="2"/>
</dbReference>
<dbReference type="GeneID" id="96295389"/>
<evidence type="ECO:0000256" key="4">
    <source>
        <dbReference type="PROSITE-ProRule" id="PRU00335"/>
    </source>
</evidence>
<dbReference type="PROSITE" id="PS50977">
    <property type="entry name" value="HTH_TETR_2"/>
    <property type="match status" value="1"/>
</dbReference>
<feature type="region of interest" description="Disordered" evidence="5">
    <location>
        <begin position="1"/>
        <end position="28"/>
    </location>
</feature>
<keyword evidence="1" id="KW-0805">Transcription regulation</keyword>
<evidence type="ECO:0000256" key="3">
    <source>
        <dbReference type="ARBA" id="ARBA00023163"/>
    </source>
</evidence>
<proteinExistence type="predicted"/>
<accession>A0ABQ3AY76</accession>
<keyword evidence="8" id="KW-1185">Reference proteome</keyword>
<feature type="compositionally biased region" description="Gly residues" evidence="5">
    <location>
        <begin position="147"/>
        <end position="166"/>
    </location>
</feature>
<dbReference type="Gene3D" id="1.10.10.60">
    <property type="entry name" value="Homeodomain-like"/>
    <property type="match status" value="1"/>
</dbReference>
<dbReference type="InterPro" id="IPR036271">
    <property type="entry name" value="Tet_transcr_reg_TetR-rel_C_sf"/>
</dbReference>
<feature type="DNA-binding region" description="H-T-H motif" evidence="4">
    <location>
        <begin position="51"/>
        <end position="70"/>
    </location>
</feature>
<comment type="caution">
    <text evidence="7">The sequence shown here is derived from an EMBL/GenBank/DDBJ whole genome shotgun (WGS) entry which is preliminary data.</text>
</comment>
<dbReference type="InterPro" id="IPR011075">
    <property type="entry name" value="TetR_C"/>
</dbReference>
<dbReference type="Pfam" id="PF16859">
    <property type="entry name" value="TetR_C_11"/>
    <property type="match status" value="2"/>
</dbReference>
<evidence type="ECO:0000259" key="6">
    <source>
        <dbReference type="PROSITE" id="PS50977"/>
    </source>
</evidence>
<dbReference type="EMBL" id="BMUU01000023">
    <property type="protein sequence ID" value="GGY70198.1"/>
    <property type="molecule type" value="Genomic_DNA"/>
</dbReference>
<reference evidence="8" key="1">
    <citation type="journal article" date="2019" name="Int. J. Syst. Evol. Microbiol.">
        <title>The Global Catalogue of Microorganisms (GCM) 10K type strain sequencing project: providing services to taxonomists for standard genome sequencing and annotation.</title>
        <authorList>
            <consortium name="The Broad Institute Genomics Platform"/>
            <consortium name="The Broad Institute Genome Sequencing Center for Infectious Disease"/>
            <person name="Wu L."/>
            <person name="Ma J."/>
        </authorList>
    </citation>
    <scope>NUCLEOTIDE SEQUENCE [LARGE SCALE GENOMIC DNA]</scope>
    <source>
        <strain evidence="8">JCM 4594</strain>
    </source>
</reference>
<feature type="region of interest" description="Disordered" evidence="5">
    <location>
        <begin position="132"/>
        <end position="173"/>
    </location>
</feature>